<gene>
    <name evidence="2" type="ORF">UFOVP1040_27</name>
</gene>
<dbReference type="EMBL" id="LR796994">
    <property type="protein sequence ID" value="CAB4180059.1"/>
    <property type="molecule type" value="Genomic_DNA"/>
</dbReference>
<proteinExistence type="predicted"/>
<organism evidence="2">
    <name type="scientific">uncultured Caudovirales phage</name>
    <dbReference type="NCBI Taxonomy" id="2100421"/>
    <lineage>
        <taxon>Viruses</taxon>
        <taxon>Duplodnaviria</taxon>
        <taxon>Heunggongvirae</taxon>
        <taxon>Uroviricota</taxon>
        <taxon>Caudoviricetes</taxon>
        <taxon>Peduoviridae</taxon>
        <taxon>Maltschvirus</taxon>
        <taxon>Maltschvirus maltsch</taxon>
    </lineage>
</organism>
<sequence>MSYPAVADDESCVSPYDRGGQAFHRGEQRDAPEGLEDDAAIDAWYEGYDSAEDDVCGQQSLAEAEAEERRWMDRQRMP</sequence>
<protein>
    <submittedName>
        <fullName evidence="2">Uncharacterized protein</fullName>
    </submittedName>
</protein>
<name>A0A6J5Q6Y7_9CAUD</name>
<reference evidence="2" key="1">
    <citation type="submission" date="2020-05" db="EMBL/GenBank/DDBJ databases">
        <authorList>
            <person name="Chiriac C."/>
            <person name="Salcher M."/>
            <person name="Ghai R."/>
            <person name="Kavagutti S V."/>
        </authorList>
    </citation>
    <scope>NUCLEOTIDE SEQUENCE</scope>
</reference>
<feature type="region of interest" description="Disordered" evidence="1">
    <location>
        <begin position="1"/>
        <end position="35"/>
    </location>
</feature>
<evidence type="ECO:0000313" key="2">
    <source>
        <dbReference type="EMBL" id="CAB4180059.1"/>
    </source>
</evidence>
<accession>A0A6J5Q6Y7</accession>
<evidence type="ECO:0000256" key="1">
    <source>
        <dbReference type="SAM" id="MobiDB-lite"/>
    </source>
</evidence>